<proteinExistence type="predicted"/>
<gene>
    <name evidence="1" type="ORF">BV22DRAFT_1117434</name>
</gene>
<accession>A0ACB8BUN9</accession>
<evidence type="ECO:0000313" key="2">
    <source>
        <dbReference type="Proteomes" id="UP000790709"/>
    </source>
</evidence>
<organism evidence="1 2">
    <name type="scientific">Leucogyrophana mollusca</name>
    <dbReference type="NCBI Taxonomy" id="85980"/>
    <lineage>
        <taxon>Eukaryota</taxon>
        <taxon>Fungi</taxon>
        <taxon>Dikarya</taxon>
        <taxon>Basidiomycota</taxon>
        <taxon>Agaricomycotina</taxon>
        <taxon>Agaricomycetes</taxon>
        <taxon>Agaricomycetidae</taxon>
        <taxon>Boletales</taxon>
        <taxon>Boletales incertae sedis</taxon>
        <taxon>Leucogyrophana</taxon>
    </lineage>
</organism>
<name>A0ACB8BUN9_9AGAM</name>
<evidence type="ECO:0000313" key="1">
    <source>
        <dbReference type="EMBL" id="KAH7928562.1"/>
    </source>
</evidence>
<dbReference type="EMBL" id="MU266351">
    <property type="protein sequence ID" value="KAH7928562.1"/>
    <property type="molecule type" value="Genomic_DNA"/>
</dbReference>
<reference evidence="1" key="1">
    <citation type="journal article" date="2021" name="New Phytol.">
        <title>Evolutionary innovations through gain and loss of genes in the ectomycorrhizal Boletales.</title>
        <authorList>
            <person name="Wu G."/>
            <person name="Miyauchi S."/>
            <person name="Morin E."/>
            <person name="Kuo A."/>
            <person name="Drula E."/>
            <person name="Varga T."/>
            <person name="Kohler A."/>
            <person name="Feng B."/>
            <person name="Cao Y."/>
            <person name="Lipzen A."/>
            <person name="Daum C."/>
            <person name="Hundley H."/>
            <person name="Pangilinan J."/>
            <person name="Johnson J."/>
            <person name="Barry K."/>
            <person name="LaButti K."/>
            <person name="Ng V."/>
            <person name="Ahrendt S."/>
            <person name="Min B."/>
            <person name="Choi I.G."/>
            <person name="Park H."/>
            <person name="Plett J.M."/>
            <person name="Magnuson J."/>
            <person name="Spatafora J.W."/>
            <person name="Nagy L.G."/>
            <person name="Henrissat B."/>
            <person name="Grigoriev I.V."/>
            <person name="Yang Z.L."/>
            <person name="Xu J."/>
            <person name="Martin F.M."/>
        </authorList>
    </citation>
    <scope>NUCLEOTIDE SEQUENCE</scope>
    <source>
        <strain evidence="1">KUC20120723A-06</strain>
    </source>
</reference>
<sequence>MSRSAPITIAYPSSSSYMPASPTSGGLYVPVHRRGVSGSYSSSSRASSPTPSSSALSERSISPTPHERHTSLPIYTPADLLLLSSSPLSRLSPEERMTLREVAPVIVRNRKQRKAHEWQSRHKGSSHRRAPSITHSNYTTSESEGEERMGGTWRHVQGLN</sequence>
<keyword evidence="2" id="KW-1185">Reference proteome</keyword>
<comment type="caution">
    <text evidence="1">The sequence shown here is derived from an EMBL/GenBank/DDBJ whole genome shotgun (WGS) entry which is preliminary data.</text>
</comment>
<protein>
    <submittedName>
        <fullName evidence="1">Uncharacterized protein</fullName>
    </submittedName>
</protein>
<dbReference type="Proteomes" id="UP000790709">
    <property type="component" value="Unassembled WGS sequence"/>
</dbReference>